<dbReference type="Pfam" id="PF25372">
    <property type="entry name" value="DUF7885"/>
    <property type="match status" value="2"/>
</dbReference>
<evidence type="ECO:0000313" key="3">
    <source>
        <dbReference type="Proteomes" id="UP001152622"/>
    </source>
</evidence>
<gene>
    <name evidence="2" type="ORF">SKAU_G00028300</name>
</gene>
<accession>A0A9Q1GF26</accession>
<feature type="domain" description="F-box/LRR-repeat protein 15-like leucin rich repeat" evidence="1">
    <location>
        <begin position="112"/>
        <end position="266"/>
    </location>
</feature>
<evidence type="ECO:0000313" key="2">
    <source>
        <dbReference type="EMBL" id="KAJ8382052.1"/>
    </source>
</evidence>
<dbReference type="SUPFAM" id="SSF52047">
    <property type="entry name" value="RNI-like"/>
    <property type="match status" value="2"/>
</dbReference>
<dbReference type="OrthoDB" id="61560at2759"/>
<dbReference type="Gene3D" id="3.80.10.10">
    <property type="entry name" value="Ribonuclease Inhibitor"/>
    <property type="match status" value="3"/>
</dbReference>
<protein>
    <recommendedName>
        <fullName evidence="1">F-box/LRR-repeat protein 15-like leucin rich repeat domain-containing protein</fullName>
    </recommendedName>
</protein>
<dbReference type="InterPro" id="IPR001611">
    <property type="entry name" value="Leu-rich_rpt"/>
</dbReference>
<proteinExistence type="predicted"/>
<dbReference type="GO" id="GO:0031146">
    <property type="term" value="P:SCF-dependent proteasomal ubiquitin-dependent protein catabolic process"/>
    <property type="evidence" value="ECO:0007669"/>
    <property type="project" value="TreeGrafter"/>
</dbReference>
<sequence>MGRTWRRCTSANLQRGGRFLYSFWPGPVDRLAHAAGNICYVIALDLQHISGSPSLVHSVGLCCLNLQYLSLAYCRRFTDKGLQYLATGKGCHRIIYLDLSGCTQISVEGFRFIAMGCSLLQHMEFNDIPTLTDSCVLAMVSKCRSLNAVSVLDAPHLTDSALKAVAEGCKLSRIRVEGNSHMTDTSWKAFCRNSPGLKHISAADCRGLTDNGMKSIGSLKNLISLNIADCVRVTDLGLRCLAEGPSGPRIYELNLSNCTRISDVSLMRIAQRCTSLTHLSLCSCDQLTDTGIEWLGAVSSLISLDLRGTSMQDQGLTALGSNSSLKKLNVSECLWITDIGIEKLCKQVRGLEHMDVSHCLYLSDQSIKALSYHCRTLRSLRMAGCPKMTDVSVQCLIGAGKHLRELDVSGCVRLSDRAAKLLQRSCHQLSSVTMLYCRGISKQAALRLRPHAQHWEHSRDDAPCWYGYNSTGQLLHRIHKPSRLEEQWEEEEEEGRAGNK</sequence>
<dbReference type="InterPro" id="IPR057207">
    <property type="entry name" value="FBXL15_LRR"/>
</dbReference>
<dbReference type="SMART" id="SM00367">
    <property type="entry name" value="LRR_CC"/>
    <property type="match status" value="12"/>
</dbReference>
<keyword evidence="3" id="KW-1185">Reference proteome</keyword>
<dbReference type="InterPro" id="IPR006553">
    <property type="entry name" value="Leu-rich_rpt_Cys-con_subtyp"/>
</dbReference>
<organism evidence="2 3">
    <name type="scientific">Synaphobranchus kaupii</name>
    <name type="common">Kaup's arrowtooth eel</name>
    <dbReference type="NCBI Taxonomy" id="118154"/>
    <lineage>
        <taxon>Eukaryota</taxon>
        <taxon>Metazoa</taxon>
        <taxon>Chordata</taxon>
        <taxon>Craniata</taxon>
        <taxon>Vertebrata</taxon>
        <taxon>Euteleostomi</taxon>
        <taxon>Actinopterygii</taxon>
        <taxon>Neopterygii</taxon>
        <taxon>Teleostei</taxon>
        <taxon>Anguilliformes</taxon>
        <taxon>Synaphobranchidae</taxon>
        <taxon>Synaphobranchus</taxon>
    </lineage>
</organism>
<dbReference type="PANTHER" id="PTHR13318">
    <property type="entry name" value="PARTNER OF PAIRED, ISOFORM B-RELATED"/>
    <property type="match status" value="1"/>
</dbReference>
<dbReference type="Pfam" id="PF13516">
    <property type="entry name" value="LRR_6"/>
    <property type="match status" value="1"/>
</dbReference>
<dbReference type="InterPro" id="IPR032675">
    <property type="entry name" value="LRR_dom_sf"/>
</dbReference>
<dbReference type="PANTHER" id="PTHR13318:SF275">
    <property type="entry name" value="F-BOX DOMAIN-CONTAINING PROTEIN"/>
    <property type="match status" value="1"/>
</dbReference>
<dbReference type="EMBL" id="JAINUF010000001">
    <property type="protein sequence ID" value="KAJ8382052.1"/>
    <property type="molecule type" value="Genomic_DNA"/>
</dbReference>
<dbReference type="AlphaFoldDB" id="A0A9Q1GF26"/>
<comment type="caution">
    <text evidence="2">The sequence shown here is derived from an EMBL/GenBank/DDBJ whole genome shotgun (WGS) entry which is preliminary data.</text>
</comment>
<name>A0A9Q1GF26_SYNKA</name>
<dbReference type="Proteomes" id="UP001152622">
    <property type="component" value="Chromosome 1"/>
</dbReference>
<reference evidence="2" key="1">
    <citation type="journal article" date="2023" name="Science">
        <title>Genome structures resolve the early diversification of teleost fishes.</title>
        <authorList>
            <person name="Parey E."/>
            <person name="Louis A."/>
            <person name="Montfort J."/>
            <person name="Bouchez O."/>
            <person name="Roques C."/>
            <person name="Iampietro C."/>
            <person name="Lluch J."/>
            <person name="Castinel A."/>
            <person name="Donnadieu C."/>
            <person name="Desvignes T."/>
            <person name="Floi Bucao C."/>
            <person name="Jouanno E."/>
            <person name="Wen M."/>
            <person name="Mejri S."/>
            <person name="Dirks R."/>
            <person name="Jansen H."/>
            <person name="Henkel C."/>
            <person name="Chen W.J."/>
            <person name="Zahm M."/>
            <person name="Cabau C."/>
            <person name="Klopp C."/>
            <person name="Thompson A.W."/>
            <person name="Robinson-Rechavi M."/>
            <person name="Braasch I."/>
            <person name="Lecointre G."/>
            <person name="Bobe J."/>
            <person name="Postlethwait J.H."/>
            <person name="Berthelot C."/>
            <person name="Roest Crollius H."/>
            <person name="Guiguen Y."/>
        </authorList>
    </citation>
    <scope>NUCLEOTIDE SEQUENCE</scope>
    <source>
        <strain evidence="2">WJC10195</strain>
    </source>
</reference>
<feature type="domain" description="F-box/LRR-repeat protein 15-like leucin rich repeat" evidence="1">
    <location>
        <begin position="272"/>
        <end position="426"/>
    </location>
</feature>
<evidence type="ECO:0000259" key="1">
    <source>
        <dbReference type="Pfam" id="PF25372"/>
    </source>
</evidence>
<dbReference type="GO" id="GO:0019005">
    <property type="term" value="C:SCF ubiquitin ligase complex"/>
    <property type="evidence" value="ECO:0007669"/>
    <property type="project" value="TreeGrafter"/>
</dbReference>